<evidence type="ECO:0000313" key="7">
    <source>
        <dbReference type="Proteomes" id="UP000230886"/>
    </source>
</evidence>
<dbReference type="InterPro" id="IPR050090">
    <property type="entry name" value="Tyrosine_recombinase_XerCD"/>
</dbReference>
<dbReference type="InterPro" id="IPR004107">
    <property type="entry name" value="Integrase_SAM-like_N"/>
</dbReference>
<dbReference type="AlphaFoldDB" id="A0A2A5J1E5"/>
<evidence type="ECO:0000256" key="1">
    <source>
        <dbReference type="ARBA" id="ARBA00023125"/>
    </source>
</evidence>
<keyword evidence="2" id="KW-0233">DNA recombination</keyword>
<dbReference type="PROSITE" id="PS51900">
    <property type="entry name" value="CB"/>
    <property type="match status" value="1"/>
</dbReference>
<keyword evidence="1 3" id="KW-0238">DNA-binding</keyword>
<accession>A0A2A5J1E5</accession>
<proteinExistence type="predicted"/>
<dbReference type="EMBL" id="NOVD01000055">
    <property type="protein sequence ID" value="PCK23182.1"/>
    <property type="molecule type" value="Genomic_DNA"/>
</dbReference>
<dbReference type="PANTHER" id="PTHR30349">
    <property type="entry name" value="PHAGE INTEGRASE-RELATED"/>
    <property type="match status" value="1"/>
</dbReference>
<sequence length="420" mass="45245">MTLRGPPPEGTRLMHTPADPTHVRFTGPLAPFAPGFAEDLTSRGYTATSATIQVQLAADLSRWLESQRLAPVDLTEPVIEQYLAIRRSSYSHLYSALALAPLLGHLRRAGAAPAVVAPAPVSAVDILLGRYRDYLIIERALSVPVALAYIHWVHPFVDENTDADSNAEFAELSAPDVAEFLTTHLPSMTRKTAQITACALRSFLRFLYAKQMTPACLADAVPAVQHRRLAGLPKVLSAAEVDALTGSCDRSTPVGLRDIAVVTVLHRLGLRCAECAGLLLDDIDWRTGTMTIHGKGNRTDVLPLPDDVGKAIADYLQVGRPATSARTVFVRSLAPFTALRPPSLSCIVGRAARRAGLGTVHAHRLRHTAASRTLNAGASLEEVAQLLRHASVSTTMIYAKTDQSRLAALARPWPILGGQR</sequence>
<dbReference type="PROSITE" id="PS51898">
    <property type="entry name" value="TYR_RECOMBINASE"/>
    <property type="match status" value="1"/>
</dbReference>
<dbReference type="GO" id="GO:0006310">
    <property type="term" value="P:DNA recombination"/>
    <property type="evidence" value="ECO:0007669"/>
    <property type="project" value="UniProtKB-KW"/>
</dbReference>
<dbReference type="GO" id="GO:0015074">
    <property type="term" value="P:DNA integration"/>
    <property type="evidence" value="ECO:0007669"/>
    <property type="project" value="InterPro"/>
</dbReference>
<dbReference type="InterPro" id="IPR044068">
    <property type="entry name" value="CB"/>
</dbReference>
<dbReference type="Proteomes" id="UP000230886">
    <property type="component" value="Unassembled WGS sequence"/>
</dbReference>
<evidence type="ECO:0000256" key="2">
    <source>
        <dbReference type="ARBA" id="ARBA00023172"/>
    </source>
</evidence>
<protein>
    <recommendedName>
        <fullName evidence="8">Integrase</fullName>
    </recommendedName>
</protein>
<gene>
    <name evidence="6" type="ORF">CHR55_30640</name>
</gene>
<dbReference type="Pfam" id="PF02899">
    <property type="entry name" value="Phage_int_SAM_1"/>
    <property type="match status" value="1"/>
</dbReference>
<dbReference type="GO" id="GO:0003677">
    <property type="term" value="F:DNA binding"/>
    <property type="evidence" value="ECO:0007669"/>
    <property type="project" value="UniProtKB-UniRule"/>
</dbReference>
<dbReference type="InterPro" id="IPR013762">
    <property type="entry name" value="Integrase-like_cat_sf"/>
</dbReference>
<organism evidence="6 7">
    <name type="scientific">Rhodococcus qingshengii</name>
    <dbReference type="NCBI Taxonomy" id="334542"/>
    <lineage>
        <taxon>Bacteria</taxon>
        <taxon>Bacillati</taxon>
        <taxon>Actinomycetota</taxon>
        <taxon>Actinomycetes</taxon>
        <taxon>Mycobacteriales</taxon>
        <taxon>Nocardiaceae</taxon>
        <taxon>Rhodococcus</taxon>
        <taxon>Rhodococcus erythropolis group</taxon>
    </lineage>
</organism>
<comment type="caution">
    <text evidence="6">The sequence shown here is derived from an EMBL/GenBank/DDBJ whole genome shotgun (WGS) entry which is preliminary data.</text>
</comment>
<dbReference type="CDD" id="cd01188">
    <property type="entry name" value="INT_RitA_C_like"/>
    <property type="match status" value="1"/>
</dbReference>
<dbReference type="InterPro" id="IPR011010">
    <property type="entry name" value="DNA_brk_join_enz"/>
</dbReference>
<dbReference type="InterPro" id="IPR002104">
    <property type="entry name" value="Integrase_catalytic"/>
</dbReference>
<evidence type="ECO:0000259" key="4">
    <source>
        <dbReference type="PROSITE" id="PS51898"/>
    </source>
</evidence>
<evidence type="ECO:0000256" key="3">
    <source>
        <dbReference type="PROSITE-ProRule" id="PRU01248"/>
    </source>
</evidence>
<reference evidence="6 7" key="1">
    <citation type="submission" date="2017-07" db="EMBL/GenBank/DDBJ databases">
        <title>Draft sequence of Rhodococcus enclensis 23b-28.</title>
        <authorList>
            <person name="Besaury L."/>
            <person name="Sancelme M."/>
            <person name="Amato P."/>
            <person name="Lallement A."/>
            <person name="Delort A.-M."/>
        </authorList>
    </citation>
    <scope>NUCLEOTIDE SEQUENCE [LARGE SCALE GENOMIC DNA]</scope>
    <source>
        <strain evidence="6 7">23b-28</strain>
    </source>
</reference>
<dbReference type="SUPFAM" id="SSF56349">
    <property type="entry name" value="DNA breaking-rejoining enzymes"/>
    <property type="match status" value="1"/>
</dbReference>
<dbReference type="Pfam" id="PF00589">
    <property type="entry name" value="Phage_integrase"/>
    <property type="match status" value="1"/>
</dbReference>
<evidence type="ECO:0008006" key="8">
    <source>
        <dbReference type="Google" id="ProtNLM"/>
    </source>
</evidence>
<feature type="domain" description="Tyr recombinase" evidence="4">
    <location>
        <begin position="231"/>
        <end position="411"/>
    </location>
</feature>
<dbReference type="Gene3D" id="1.10.443.10">
    <property type="entry name" value="Intergrase catalytic core"/>
    <property type="match status" value="1"/>
</dbReference>
<feature type="domain" description="Core-binding (CB)" evidence="5">
    <location>
        <begin position="122"/>
        <end position="208"/>
    </location>
</feature>
<evidence type="ECO:0000313" key="6">
    <source>
        <dbReference type="EMBL" id="PCK23182.1"/>
    </source>
</evidence>
<dbReference type="PANTHER" id="PTHR30349:SF90">
    <property type="entry name" value="TYROSINE RECOMBINASE XERD"/>
    <property type="match status" value="1"/>
</dbReference>
<evidence type="ECO:0000259" key="5">
    <source>
        <dbReference type="PROSITE" id="PS51900"/>
    </source>
</evidence>
<name>A0A2A5J1E5_RHOSG</name>